<name>A0AAU9IL89_9CILI</name>
<reference evidence="9" key="1">
    <citation type="submission" date="2021-09" db="EMBL/GenBank/DDBJ databases">
        <authorList>
            <consortium name="AG Swart"/>
            <person name="Singh M."/>
            <person name="Singh A."/>
            <person name="Seah K."/>
            <person name="Emmerich C."/>
        </authorList>
    </citation>
    <scope>NUCLEOTIDE SEQUENCE</scope>
    <source>
        <strain evidence="9">ATCC30299</strain>
    </source>
</reference>
<dbReference type="Proteomes" id="UP001162131">
    <property type="component" value="Unassembled WGS sequence"/>
</dbReference>
<evidence type="ECO:0000256" key="6">
    <source>
        <dbReference type="ARBA" id="ARBA00023242"/>
    </source>
</evidence>
<comment type="similarity">
    <text evidence="3">Belongs to the NOP53 family.</text>
</comment>
<evidence type="ECO:0000256" key="2">
    <source>
        <dbReference type="ARBA" id="ARBA00004642"/>
    </source>
</evidence>
<evidence type="ECO:0000256" key="1">
    <source>
        <dbReference type="ARBA" id="ARBA00004604"/>
    </source>
</evidence>
<dbReference type="Pfam" id="PF07767">
    <property type="entry name" value="Nop53"/>
    <property type="match status" value="1"/>
</dbReference>
<comment type="caution">
    <text evidence="9">The sequence shown here is derived from an EMBL/GenBank/DDBJ whole genome shotgun (WGS) entry which is preliminary data.</text>
</comment>
<evidence type="ECO:0000256" key="3">
    <source>
        <dbReference type="ARBA" id="ARBA00008838"/>
    </source>
</evidence>
<feature type="region of interest" description="Disordered" evidence="8">
    <location>
        <begin position="1"/>
        <end position="20"/>
    </location>
</feature>
<dbReference type="GO" id="GO:0008097">
    <property type="term" value="F:5S rRNA binding"/>
    <property type="evidence" value="ECO:0007669"/>
    <property type="project" value="TreeGrafter"/>
</dbReference>
<dbReference type="EMBL" id="CAJZBQ010000012">
    <property type="protein sequence ID" value="CAG9314823.1"/>
    <property type="molecule type" value="Genomic_DNA"/>
</dbReference>
<organism evidence="9 10">
    <name type="scientific">Blepharisma stoltei</name>
    <dbReference type="NCBI Taxonomy" id="1481888"/>
    <lineage>
        <taxon>Eukaryota</taxon>
        <taxon>Sar</taxon>
        <taxon>Alveolata</taxon>
        <taxon>Ciliophora</taxon>
        <taxon>Postciliodesmatophora</taxon>
        <taxon>Heterotrichea</taxon>
        <taxon>Heterotrichida</taxon>
        <taxon>Blepharismidae</taxon>
        <taxon>Blepharisma</taxon>
    </lineage>
</organism>
<feature type="coiled-coil region" evidence="7">
    <location>
        <begin position="199"/>
        <end position="257"/>
    </location>
</feature>
<comment type="subcellular location">
    <subcellularLocation>
        <location evidence="1">Nucleus</location>
        <location evidence="1">Nucleolus</location>
    </subcellularLocation>
    <subcellularLocation>
        <location evidence="2">Nucleus</location>
        <location evidence="2">Nucleoplasm</location>
    </subcellularLocation>
</comment>
<keyword evidence="6" id="KW-0539">Nucleus</keyword>
<dbReference type="AlphaFoldDB" id="A0AAU9IL89"/>
<dbReference type="GO" id="GO:0000027">
    <property type="term" value="P:ribosomal large subunit assembly"/>
    <property type="evidence" value="ECO:0007669"/>
    <property type="project" value="TreeGrafter"/>
</dbReference>
<dbReference type="PANTHER" id="PTHR14211">
    <property type="entry name" value="GLIOMA SUPPRESSOR CANDIDATE REGION GENE 2"/>
    <property type="match status" value="1"/>
</dbReference>
<dbReference type="PIRSF" id="PIRSF017302">
    <property type="entry name" value="Gltscr2"/>
    <property type="match status" value="1"/>
</dbReference>
<protein>
    <recommendedName>
        <fullName evidence="4">Ribosome biogenesis protein NOP53</fullName>
    </recommendedName>
</protein>
<evidence type="ECO:0000256" key="4">
    <source>
        <dbReference type="ARBA" id="ARBA00018339"/>
    </source>
</evidence>
<keyword evidence="5" id="KW-0690">Ribosome biogenesis</keyword>
<proteinExistence type="inferred from homology"/>
<dbReference type="GO" id="GO:0006364">
    <property type="term" value="P:rRNA processing"/>
    <property type="evidence" value="ECO:0007669"/>
    <property type="project" value="TreeGrafter"/>
</dbReference>
<evidence type="ECO:0000256" key="8">
    <source>
        <dbReference type="SAM" id="MobiDB-lite"/>
    </source>
</evidence>
<gene>
    <name evidence="9" type="ORF">BSTOLATCC_MIC11818</name>
</gene>
<evidence type="ECO:0000256" key="7">
    <source>
        <dbReference type="SAM" id="Coils"/>
    </source>
</evidence>
<dbReference type="InterPro" id="IPR011687">
    <property type="entry name" value="Nop53/GLTSCR2"/>
</dbReference>
<dbReference type="GO" id="GO:0005654">
    <property type="term" value="C:nucleoplasm"/>
    <property type="evidence" value="ECO:0007669"/>
    <property type="project" value="UniProtKB-SubCell"/>
</dbReference>
<keyword evidence="7" id="KW-0175">Coiled coil</keyword>
<dbReference type="PANTHER" id="PTHR14211:SF7">
    <property type="entry name" value="RIBOSOME BIOGENESIS PROTEIN NOP53"/>
    <property type="match status" value="1"/>
</dbReference>
<feature type="region of interest" description="Disordered" evidence="8">
    <location>
        <begin position="68"/>
        <end position="92"/>
    </location>
</feature>
<sequence>MVKKIKLNKKKAEATSIENLQEETTKPKIPKDLFMIDKKGDDSIQKKLAPQYPEKFAKDKEIRSFTKGEKRRLEKLKPSKSKPQKEENLYDLWNDDTQATAPETKKTHIPAVLAPHPGQSYLPSKEEHNDLLEKIIEEEENAEAKKQKVNEILNSYKVVDDLPSPVESEEEDDTPANFIKNPPVKEKFLTNTEKNVKMRGKLKEKLKKIQADERKFKKQIDQLPQIMGEIKKEEKIRKQSKEEFELQKRLREELEMRGEKAPKIRMGKFRYELPETIGVVDLPSNLRKVSVKGNVTEDRFDSLIRRKMIDMDEGKPRKRQMVTKESRTGDTAKVMHEERKKKEEEKLTGNIALN</sequence>
<evidence type="ECO:0000313" key="10">
    <source>
        <dbReference type="Proteomes" id="UP001162131"/>
    </source>
</evidence>
<feature type="region of interest" description="Disordered" evidence="8">
    <location>
        <begin position="311"/>
        <end position="354"/>
    </location>
</feature>
<dbReference type="GO" id="GO:0005730">
    <property type="term" value="C:nucleolus"/>
    <property type="evidence" value="ECO:0007669"/>
    <property type="project" value="UniProtKB-SubCell"/>
</dbReference>
<feature type="compositionally biased region" description="Basic and acidic residues" evidence="8">
    <location>
        <begin position="322"/>
        <end position="347"/>
    </location>
</feature>
<feature type="compositionally biased region" description="Basic and acidic residues" evidence="8">
    <location>
        <begin position="68"/>
        <end position="88"/>
    </location>
</feature>
<feature type="coiled-coil region" evidence="7">
    <location>
        <begin position="125"/>
        <end position="155"/>
    </location>
</feature>
<evidence type="ECO:0000313" key="9">
    <source>
        <dbReference type="EMBL" id="CAG9314823.1"/>
    </source>
</evidence>
<keyword evidence="10" id="KW-1185">Reference proteome</keyword>
<accession>A0AAU9IL89</accession>
<evidence type="ECO:0000256" key="5">
    <source>
        <dbReference type="ARBA" id="ARBA00022517"/>
    </source>
</evidence>